<name>F2LJG1_BURGS</name>
<keyword evidence="5" id="KW-0804">Transcription</keyword>
<proteinExistence type="predicted"/>
<evidence type="ECO:0000256" key="1">
    <source>
        <dbReference type="ARBA" id="ARBA00022741"/>
    </source>
</evidence>
<dbReference type="GO" id="GO:0005524">
    <property type="term" value="F:ATP binding"/>
    <property type="evidence" value="ECO:0007669"/>
    <property type="project" value="UniProtKB-KW"/>
</dbReference>
<feature type="domain" description="Sigma-54 factor interaction" evidence="8">
    <location>
        <begin position="151"/>
        <end position="355"/>
    </location>
</feature>
<feature type="region of interest" description="Disordered" evidence="6">
    <location>
        <begin position="382"/>
        <end position="414"/>
    </location>
</feature>
<evidence type="ECO:0000259" key="8">
    <source>
        <dbReference type="PROSITE" id="PS50045"/>
    </source>
</evidence>
<dbReference type="SMART" id="SM00342">
    <property type="entry name" value="HTH_ARAC"/>
    <property type="match status" value="1"/>
</dbReference>
<dbReference type="CDD" id="cd00009">
    <property type="entry name" value="AAA"/>
    <property type="match status" value="1"/>
</dbReference>
<evidence type="ECO:0000256" key="2">
    <source>
        <dbReference type="ARBA" id="ARBA00022840"/>
    </source>
</evidence>
<organism evidence="9 10">
    <name type="scientific">Burkholderia gladioli (strain BSR3)</name>
    <dbReference type="NCBI Taxonomy" id="999541"/>
    <lineage>
        <taxon>Bacteria</taxon>
        <taxon>Pseudomonadati</taxon>
        <taxon>Pseudomonadota</taxon>
        <taxon>Betaproteobacteria</taxon>
        <taxon>Burkholderiales</taxon>
        <taxon>Burkholderiaceae</taxon>
        <taxon>Burkholderia</taxon>
    </lineage>
</organism>
<dbReference type="KEGG" id="bgd:bgla_2g01420"/>
<evidence type="ECO:0000256" key="6">
    <source>
        <dbReference type="SAM" id="MobiDB-lite"/>
    </source>
</evidence>
<dbReference type="InterPro" id="IPR027417">
    <property type="entry name" value="P-loop_NTPase"/>
</dbReference>
<sequence>MARSEITTGAVGVDAFVRSIYRPYNTLAQQIESIMLALMARFELRHASIWLRGFGTLRLIHDGASAVCNWVGDEPAEAEQDLGTGHGRFRFPLIYARKQLGELRLQEWSEAVGSDACEVWGSQLARRCAFLYMRYEMQHWSRQRLRRALLLVGASERLHEVELFVEKASHSMLPVLLTGEFGTEKTLLAAALHCCGPRRDGPFVEINCSDPSGEPDQWFRMAAGGTLFFNGIDELAPRLQGQLPQHMHSRLGQWLAAPDAAEVRVVATATSDLRQGVEAGRFSRPLLAELDFLSVTVPPLRVRQDDIAPLVMAALEHHGHAAQHDTLEALIGVCTRYTWPENLFELERVIARLAVMTDGKTIDHADIARHVPWIARPDGPVEAAAQRRHTEPAGGEIGADGSPPEAGGPTGAPSHWARCALTREGLESHHLHKALRRALGYLGEHYATPISMDKLARHAHVSPSHLSHLFRHSLDTAFKPLLQCIRIEKSKELLTHGAGMRITDVALSVGFGDLSHFEKSFRRMVGMSPREFRHADAGSIWILRT</sequence>
<dbReference type="EMBL" id="CP002600">
    <property type="protein sequence ID" value="AEA62622.1"/>
    <property type="molecule type" value="Genomic_DNA"/>
</dbReference>
<evidence type="ECO:0000256" key="4">
    <source>
        <dbReference type="ARBA" id="ARBA00023125"/>
    </source>
</evidence>
<dbReference type="InterPro" id="IPR018062">
    <property type="entry name" value="HTH_AraC-typ_CS"/>
</dbReference>
<dbReference type="Gene3D" id="1.10.8.60">
    <property type="match status" value="1"/>
</dbReference>
<protein>
    <submittedName>
        <fullName evidence="9">Transcriptional regulator</fullName>
    </submittedName>
</protein>
<dbReference type="InterPro" id="IPR058031">
    <property type="entry name" value="AAA_lid_NorR"/>
</dbReference>
<accession>F2LJG1</accession>
<dbReference type="PROSITE" id="PS01124">
    <property type="entry name" value="HTH_ARAC_FAMILY_2"/>
    <property type="match status" value="1"/>
</dbReference>
<dbReference type="Pfam" id="PF14532">
    <property type="entry name" value="Sigma54_activ_2"/>
    <property type="match status" value="1"/>
</dbReference>
<dbReference type="AlphaFoldDB" id="F2LJG1"/>
<dbReference type="PROSITE" id="PS50045">
    <property type="entry name" value="SIGMA54_INTERACT_4"/>
    <property type="match status" value="1"/>
</dbReference>
<dbReference type="Pfam" id="PF25601">
    <property type="entry name" value="AAA_lid_14"/>
    <property type="match status" value="1"/>
</dbReference>
<evidence type="ECO:0000256" key="5">
    <source>
        <dbReference type="ARBA" id="ARBA00023163"/>
    </source>
</evidence>
<dbReference type="Proteomes" id="UP000008316">
    <property type="component" value="Chromosome 2"/>
</dbReference>
<dbReference type="PANTHER" id="PTHR32071">
    <property type="entry name" value="TRANSCRIPTIONAL REGULATORY PROTEIN"/>
    <property type="match status" value="1"/>
</dbReference>
<dbReference type="Gene3D" id="1.10.10.60">
    <property type="entry name" value="Homeodomain-like"/>
    <property type="match status" value="1"/>
</dbReference>
<evidence type="ECO:0000313" key="10">
    <source>
        <dbReference type="Proteomes" id="UP000008316"/>
    </source>
</evidence>
<keyword evidence="10" id="KW-1185">Reference proteome</keyword>
<dbReference type="Pfam" id="PF12833">
    <property type="entry name" value="HTH_18"/>
    <property type="match status" value="1"/>
</dbReference>
<evidence type="ECO:0000313" key="9">
    <source>
        <dbReference type="EMBL" id="AEA62622.1"/>
    </source>
</evidence>
<dbReference type="GO" id="GO:0003700">
    <property type="term" value="F:DNA-binding transcription factor activity"/>
    <property type="evidence" value="ECO:0007669"/>
    <property type="project" value="InterPro"/>
</dbReference>
<dbReference type="eggNOG" id="COG2204">
    <property type="taxonomic scope" value="Bacteria"/>
</dbReference>
<dbReference type="InterPro" id="IPR009057">
    <property type="entry name" value="Homeodomain-like_sf"/>
</dbReference>
<reference evidence="9 10" key="1">
    <citation type="journal article" date="2011" name="J. Bacteriol.">
        <title>Complete genome sequence of Burkholderia gladioli BSR3.</title>
        <authorList>
            <person name="Seo Y.S."/>
            <person name="Lim J."/>
            <person name="Choi B.S."/>
            <person name="Kim H."/>
            <person name="Goo E."/>
            <person name="Lee B."/>
            <person name="Lim J.S."/>
            <person name="Choi I.Y."/>
            <person name="Moon J.S."/>
            <person name="Kim J."/>
            <person name="Hwang I."/>
        </authorList>
    </citation>
    <scope>NUCLEOTIDE SEQUENCE [LARGE SCALE GENOMIC DNA]</scope>
    <source>
        <strain evidence="9 10">BSR3</strain>
    </source>
</reference>
<dbReference type="GO" id="GO:0043565">
    <property type="term" value="F:sequence-specific DNA binding"/>
    <property type="evidence" value="ECO:0007669"/>
    <property type="project" value="InterPro"/>
</dbReference>
<keyword evidence="2" id="KW-0067">ATP-binding</keyword>
<dbReference type="eggNOG" id="COG2207">
    <property type="taxonomic scope" value="Bacteria"/>
</dbReference>
<dbReference type="PROSITE" id="PS00041">
    <property type="entry name" value="HTH_ARAC_FAMILY_1"/>
    <property type="match status" value="1"/>
</dbReference>
<keyword evidence="1" id="KW-0547">Nucleotide-binding</keyword>
<dbReference type="InterPro" id="IPR020449">
    <property type="entry name" value="Tscrpt_reg_AraC-type_HTH"/>
</dbReference>
<evidence type="ECO:0000256" key="3">
    <source>
        <dbReference type="ARBA" id="ARBA00023015"/>
    </source>
</evidence>
<dbReference type="Gene3D" id="3.40.50.300">
    <property type="entry name" value="P-loop containing nucleotide triphosphate hydrolases"/>
    <property type="match status" value="1"/>
</dbReference>
<dbReference type="STRING" id="999541.bgla_2g01420"/>
<dbReference type="HOGENOM" id="CLU_042380_0_0_4"/>
<evidence type="ECO:0000259" key="7">
    <source>
        <dbReference type="PROSITE" id="PS01124"/>
    </source>
</evidence>
<gene>
    <name evidence="9" type="ordered locus">bgla_2g01420</name>
</gene>
<dbReference type="InterPro" id="IPR002078">
    <property type="entry name" value="Sigma_54_int"/>
</dbReference>
<feature type="domain" description="HTH araC/xylS-type" evidence="7">
    <location>
        <begin position="436"/>
        <end position="535"/>
    </location>
</feature>
<dbReference type="SUPFAM" id="SSF46689">
    <property type="entry name" value="Homeodomain-like"/>
    <property type="match status" value="2"/>
</dbReference>
<dbReference type="PRINTS" id="PR00032">
    <property type="entry name" value="HTHARAC"/>
</dbReference>
<keyword evidence="3" id="KW-0805">Transcription regulation</keyword>
<dbReference type="SUPFAM" id="SSF52540">
    <property type="entry name" value="P-loop containing nucleoside triphosphate hydrolases"/>
    <property type="match status" value="1"/>
</dbReference>
<dbReference type="InterPro" id="IPR018060">
    <property type="entry name" value="HTH_AraC"/>
</dbReference>
<keyword evidence="4" id="KW-0238">DNA-binding</keyword>